<dbReference type="RefSeq" id="XP_025350334.1">
    <property type="nucleotide sequence ID" value="XM_025490594.1"/>
</dbReference>
<dbReference type="FunFam" id="3.20.20.80:FF:000087">
    <property type="entry name" value="Oligo-1,6-glucosidase IMA1"/>
    <property type="match status" value="1"/>
</dbReference>
<proteinExistence type="inferred from homology"/>
<dbReference type="SMART" id="SM00642">
    <property type="entry name" value="Aamy"/>
    <property type="match status" value="1"/>
</dbReference>
<protein>
    <submittedName>
        <fullName evidence="4">Maltase</fullName>
    </submittedName>
</protein>
<dbReference type="EMBL" id="KZ819322">
    <property type="protein sequence ID" value="PWN23174.1"/>
    <property type="molecule type" value="Genomic_DNA"/>
</dbReference>
<dbReference type="GO" id="GO:0005987">
    <property type="term" value="P:sucrose catabolic process"/>
    <property type="evidence" value="ECO:0007669"/>
    <property type="project" value="TreeGrafter"/>
</dbReference>
<dbReference type="AlphaFoldDB" id="A0A316UE75"/>
<dbReference type="Proteomes" id="UP000245942">
    <property type="component" value="Unassembled WGS sequence"/>
</dbReference>
<dbReference type="GO" id="GO:0033934">
    <property type="term" value="F:glucan 1,4-alpha-maltotriohydrolase activity"/>
    <property type="evidence" value="ECO:0007669"/>
    <property type="project" value="TreeGrafter"/>
</dbReference>
<comment type="similarity">
    <text evidence="1">Belongs to the glycosyl hydrolase 13 family.</text>
</comment>
<accession>A0A316UE75</accession>
<name>A0A316UE75_9BASI</name>
<dbReference type="PANTHER" id="PTHR10357">
    <property type="entry name" value="ALPHA-AMYLASE FAMILY MEMBER"/>
    <property type="match status" value="1"/>
</dbReference>
<dbReference type="Gene3D" id="3.90.400.10">
    <property type="entry name" value="Oligo-1,6-glucosidase, Domain 2"/>
    <property type="match status" value="1"/>
</dbReference>
<dbReference type="GO" id="GO:0004556">
    <property type="term" value="F:alpha-amylase activity"/>
    <property type="evidence" value="ECO:0007669"/>
    <property type="project" value="TreeGrafter"/>
</dbReference>
<dbReference type="InterPro" id="IPR017853">
    <property type="entry name" value="GH"/>
</dbReference>
<evidence type="ECO:0000256" key="2">
    <source>
        <dbReference type="ARBA" id="ARBA00026248"/>
    </source>
</evidence>
<gene>
    <name evidence="4" type="ORF">BCV69DRAFT_256213</name>
</gene>
<dbReference type="SUPFAM" id="SSF51011">
    <property type="entry name" value="Glycosyl hydrolase domain"/>
    <property type="match status" value="1"/>
</dbReference>
<feature type="domain" description="Glycosyl hydrolase family 13 catalytic" evidence="3">
    <location>
        <begin position="23"/>
        <end position="440"/>
    </location>
</feature>
<dbReference type="Pfam" id="PF00128">
    <property type="entry name" value="Alpha-amylase"/>
    <property type="match status" value="1"/>
</dbReference>
<dbReference type="PANTHER" id="PTHR10357:SF179">
    <property type="entry name" value="NEUTRAL AND BASIC AMINO ACID TRANSPORT PROTEIN RBAT"/>
    <property type="match status" value="1"/>
</dbReference>
<dbReference type="FunFam" id="3.90.400.10:FF:000003">
    <property type="entry name" value="Probable alpha-glucosidase (Maltase)"/>
    <property type="match status" value="1"/>
</dbReference>
<dbReference type="Gene3D" id="2.60.40.1180">
    <property type="entry name" value="Golgi alpha-mannosidase II"/>
    <property type="match status" value="1"/>
</dbReference>
<dbReference type="SUPFAM" id="SSF51445">
    <property type="entry name" value="(Trans)glycosidases"/>
    <property type="match status" value="1"/>
</dbReference>
<sequence>MSAKQPLITKGPHKWWMDAIIYQIWPASFQDSNGDGVGDLPGILSRLDYIKSTGATAIWISPFYDSPQHDMGYDIANYEKIHEPYGNMEDMDAIIKGCHDRGMRIFCDLVVNHTSDQHDWFKASRSSKDDPKRDWYIWRPAKYDADGNRQPPNNWRSCFNQSAWEWDEKTQEYYLHLFVVEQPDLNWECKAARQAILDSAVRFWLDKGVDGFRIDTASLYSKPMDFPDAEVTDPGAPHQPAFHLFSDGPNLEGYLRVLGKVFNEYDSMTVGEFPNASFERSVRATSAADPQMSMNFHFALCDWKRDMANDPYQLTQTETLSSFKRILSAQQTHVEGTDSWPSFFLENHDIARSTSRYISDAPEWRVASAKVLACLMATASGTLYIYQGQELGQVNFSPEWPLEEYLDVGSINYIKLVKERGGDLKQAHKGLAALARDHARTPVQWSSEANAGFSTAKPWMRVADEYKSINMADEDKDPKSVLSFYRKAIALRKEHLDTFGHGLFRLTDVENDDTIIYSKLGPDGKVAVVALNFTTKPQKFAVPPEAKGRKLQLLLSSLHDSVSDDSTLEPMEGRIYLAV</sequence>
<organism evidence="4 5">
    <name type="scientific">Pseudomicrostroma glucosiphilum</name>
    <dbReference type="NCBI Taxonomy" id="1684307"/>
    <lineage>
        <taxon>Eukaryota</taxon>
        <taxon>Fungi</taxon>
        <taxon>Dikarya</taxon>
        <taxon>Basidiomycota</taxon>
        <taxon>Ustilaginomycotina</taxon>
        <taxon>Exobasidiomycetes</taxon>
        <taxon>Microstromatales</taxon>
        <taxon>Microstromatales incertae sedis</taxon>
        <taxon>Pseudomicrostroma</taxon>
    </lineage>
</organism>
<dbReference type="CDD" id="cd11333">
    <property type="entry name" value="AmyAc_SI_OligoGlu_DGase"/>
    <property type="match status" value="1"/>
</dbReference>
<evidence type="ECO:0000259" key="3">
    <source>
        <dbReference type="SMART" id="SM00642"/>
    </source>
</evidence>
<dbReference type="Gene3D" id="3.20.20.80">
    <property type="entry name" value="Glycosidases"/>
    <property type="match status" value="1"/>
</dbReference>
<dbReference type="InterPro" id="IPR013780">
    <property type="entry name" value="Glyco_hydro_b"/>
</dbReference>
<dbReference type="OrthoDB" id="1740265at2759"/>
<evidence type="ECO:0000313" key="4">
    <source>
        <dbReference type="EMBL" id="PWN23174.1"/>
    </source>
</evidence>
<dbReference type="GeneID" id="37012328"/>
<dbReference type="InterPro" id="IPR006047">
    <property type="entry name" value="GH13_cat_dom"/>
</dbReference>
<keyword evidence="5" id="KW-1185">Reference proteome</keyword>
<dbReference type="GO" id="GO:0004575">
    <property type="term" value="F:sucrose alpha-glucosidase activity"/>
    <property type="evidence" value="ECO:0007669"/>
    <property type="project" value="TreeGrafter"/>
</dbReference>
<dbReference type="GO" id="GO:0000025">
    <property type="term" value="P:maltose catabolic process"/>
    <property type="evidence" value="ECO:0007669"/>
    <property type="project" value="TreeGrafter"/>
</dbReference>
<dbReference type="GO" id="GO:0004574">
    <property type="term" value="F:oligo-1,6-glucosidase activity"/>
    <property type="evidence" value="ECO:0007669"/>
    <property type="project" value="TreeGrafter"/>
</dbReference>
<evidence type="ECO:0000256" key="1">
    <source>
        <dbReference type="ARBA" id="ARBA00008061"/>
    </source>
</evidence>
<keyword evidence="2" id="KW-0462">Maltose metabolism</keyword>
<evidence type="ECO:0000313" key="5">
    <source>
        <dbReference type="Proteomes" id="UP000245942"/>
    </source>
</evidence>
<dbReference type="InterPro" id="IPR045857">
    <property type="entry name" value="O16G_dom_2"/>
</dbReference>
<reference evidence="4 5" key="1">
    <citation type="journal article" date="2018" name="Mol. Biol. Evol.">
        <title>Broad Genomic Sampling Reveals a Smut Pathogenic Ancestry of the Fungal Clade Ustilaginomycotina.</title>
        <authorList>
            <person name="Kijpornyongpan T."/>
            <person name="Mondo S.J."/>
            <person name="Barry K."/>
            <person name="Sandor L."/>
            <person name="Lee J."/>
            <person name="Lipzen A."/>
            <person name="Pangilinan J."/>
            <person name="LaButti K."/>
            <person name="Hainaut M."/>
            <person name="Henrissat B."/>
            <person name="Grigoriev I.V."/>
            <person name="Spatafora J.W."/>
            <person name="Aime M.C."/>
        </authorList>
    </citation>
    <scope>NUCLEOTIDE SEQUENCE [LARGE SCALE GENOMIC DNA]</scope>
    <source>
        <strain evidence="4 5">MCA 4718</strain>
    </source>
</reference>
<dbReference type="STRING" id="1684307.A0A316UE75"/>